<dbReference type="CDD" id="cd03817">
    <property type="entry name" value="GT4_UGDG-like"/>
    <property type="match status" value="1"/>
</dbReference>
<accession>A0A1G5RYP3</accession>
<dbReference type="Pfam" id="PF13439">
    <property type="entry name" value="Glyco_transf_4"/>
    <property type="match status" value="1"/>
</dbReference>
<evidence type="ECO:0000313" key="4">
    <source>
        <dbReference type="Proteomes" id="UP000199208"/>
    </source>
</evidence>
<dbReference type="STRING" id="1120920.SAMN03080599_01295"/>
<dbReference type="Gene3D" id="3.40.50.2000">
    <property type="entry name" value="Glycogen Phosphorylase B"/>
    <property type="match status" value="2"/>
</dbReference>
<reference evidence="3 4" key="1">
    <citation type="submission" date="2016-10" db="EMBL/GenBank/DDBJ databases">
        <authorList>
            <person name="de Groot N.N."/>
        </authorList>
    </citation>
    <scope>NUCLEOTIDE SEQUENCE [LARGE SCALE GENOMIC DNA]</scope>
    <source>
        <strain evidence="3 4">DSM 2784</strain>
    </source>
</reference>
<evidence type="ECO:0000259" key="1">
    <source>
        <dbReference type="Pfam" id="PF00534"/>
    </source>
</evidence>
<evidence type="ECO:0000259" key="2">
    <source>
        <dbReference type="Pfam" id="PF13439"/>
    </source>
</evidence>
<dbReference type="Proteomes" id="UP000199208">
    <property type="component" value="Unassembled WGS sequence"/>
</dbReference>
<dbReference type="GO" id="GO:0016758">
    <property type="term" value="F:hexosyltransferase activity"/>
    <property type="evidence" value="ECO:0007669"/>
    <property type="project" value="TreeGrafter"/>
</dbReference>
<dbReference type="SUPFAM" id="SSF53756">
    <property type="entry name" value="UDP-Glycosyltransferase/glycogen phosphorylase"/>
    <property type="match status" value="1"/>
</dbReference>
<feature type="domain" description="Glycosyl transferase family 1" evidence="1">
    <location>
        <begin position="202"/>
        <end position="358"/>
    </location>
</feature>
<dbReference type="EMBL" id="FMWL01000005">
    <property type="protein sequence ID" value="SCZ78561.1"/>
    <property type="molecule type" value="Genomic_DNA"/>
</dbReference>
<dbReference type="PANTHER" id="PTHR45947:SF3">
    <property type="entry name" value="SULFOQUINOVOSYL TRANSFERASE SQD2"/>
    <property type="match status" value="1"/>
</dbReference>
<dbReference type="AlphaFoldDB" id="A0A1G5RYP3"/>
<dbReference type="InterPro" id="IPR028098">
    <property type="entry name" value="Glyco_trans_4-like_N"/>
</dbReference>
<dbReference type="InterPro" id="IPR050194">
    <property type="entry name" value="Glycosyltransferase_grp1"/>
</dbReference>
<name>A0A1G5RYP3_9FIRM</name>
<keyword evidence="4" id="KW-1185">Reference proteome</keyword>
<gene>
    <name evidence="3" type="ORF">SAMN03080599_01295</name>
</gene>
<evidence type="ECO:0000313" key="3">
    <source>
        <dbReference type="EMBL" id="SCZ78561.1"/>
    </source>
</evidence>
<keyword evidence="3" id="KW-0808">Transferase</keyword>
<dbReference type="PANTHER" id="PTHR45947">
    <property type="entry name" value="SULFOQUINOVOSYL TRANSFERASE SQD2"/>
    <property type="match status" value="1"/>
</dbReference>
<sequence>MNIGLFTDCYYPQINGVVTSVMALREELTRRGHNVTIVTVQVPGYKSSSEGIIRIKAIPKVKLLDFRMAMPLFYQDYQRIKELDLDVIHTHTEFTIGLFGQFMANRLKIPMLHTYHTMYEDYTKYLLRIRRGQGLAKRFMRHTSKRYVRRYDAVVVPSLKTEKALRSYGIKNNIHILPTGIDLEKFTRYEKDDPRLDALRLRLGLAKTTKIILSLGRVSEEKSVDTIVLQMKDLITQVKDAKLVIVGDGPFMPTLKRLSHDMGLEDCVLFVGRVPWEEVPLYYSIADVFVSASKTETQGLTILEAMASQVPVIVYEDDNVADIVRDGETGRVFKTPEALTHCLESVLSNPDEAKRLAVQGFHMAASLSLEKFGEMAEKLYVTLLEKEAEKAAERDAEKSASRFGNFFANGTNR</sequence>
<dbReference type="Pfam" id="PF00534">
    <property type="entry name" value="Glycos_transf_1"/>
    <property type="match status" value="1"/>
</dbReference>
<organism evidence="3 4">
    <name type="scientific">Acidaminobacter hydrogenoformans DSM 2784</name>
    <dbReference type="NCBI Taxonomy" id="1120920"/>
    <lineage>
        <taxon>Bacteria</taxon>
        <taxon>Bacillati</taxon>
        <taxon>Bacillota</taxon>
        <taxon>Clostridia</taxon>
        <taxon>Peptostreptococcales</taxon>
        <taxon>Acidaminobacteraceae</taxon>
        <taxon>Acidaminobacter</taxon>
    </lineage>
</organism>
<dbReference type="OrthoDB" id="9802525at2"/>
<protein>
    <submittedName>
        <fullName evidence="3">1,2-diacylglycerol 3-alpha-glucosyltransferase</fullName>
    </submittedName>
</protein>
<dbReference type="RefSeq" id="WP_092590085.1">
    <property type="nucleotide sequence ID" value="NZ_FMWL01000005.1"/>
</dbReference>
<proteinExistence type="predicted"/>
<feature type="domain" description="Glycosyltransferase subfamily 4-like N-terminal" evidence="2">
    <location>
        <begin position="14"/>
        <end position="185"/>
    </location>
</feature>
<dbReference type="InterPro" id="IPR001296">
    <property type="entry name" value="Glyco_trans_1"/>
</dbReference>